<keyword evidence="4" id="KW-0410">Iron transport</keyword>
<dbReference type="PANTHER" id="PTHR30532:SF1">
    <property type="entry name" value="IRON(3+)-HYDROXAMATE-BINDING PROTEIN FHUD"/>
    <property type="match status" value="1"/>
</dbReference>
<keyword evidence="4" id="KW-0406">Ion transport</keyword>
<evidence type="ECO:0000256" key="2">
    <source>
        <dbReference type="ARBA" id="ARBA00008814"/>
    </source>
</evidence>
<dbReference type="InterPro" id="IPR002491">
    <property type="entry name" value="ABC_transptr_periplasmic_BD"/>
</dbReference>
<evidence type="ECO:0000256" key="3">
    <source>
        <dbReference type="ARBA" id="ARBA00022448"/>
    </source>
</evidence>
<keyword evidence="9" id="KW-1185">Reference proteome</keyword>
<evidence type="ECO:0000256" key="4">
    <source>
        <dbReference type="ARBA" id="ARBA00022496"/>
    </source>
</evidence>
<evidence type="ECO:0000313" key="9">
    <source>
        <dbReference type="Proteomes" id="UP001595617"/>
    </source>
</evidence>
<feature type="signal peptide" evidence="6">
    <location>
        <begin position="1"/>
        <end position="21"/>
    </location>
</feature>
<evidence type="ECO:0000256" key="6">
    <source>
        <dbReference type="SAM" id="SignalP"/>
    </source>
</evidence>
<gene>
    <name evidence="8" type="ORF">ACFOOG_05395</name>
</gene>
<keyword evidence="4" id="KW-0408">Iron</keyword>
<accession>A0ABV7ZVS9</accession>
<comment type="similarity">
    <text evidence="2">Belongs to the bacterial solute-binding protein 8 family.</text>
</comment>
<dbReference type="PROSITE" id="PS50983">
    <property type="entry name" value="FE_B12_PBP"/>
    <property type="match status" value="1"/>
</dbReference>
<evidence type="ECO:0000313" key="8">
    <source>
        <dbReference type="EMBL" id="MFC3852266.1"/>
    </source>
</evidence>
<proteinExistence type="inferred from homology"/>
<dbReference type="Pfam" id="PF01497">
    <property type="entry name" value="Peripla_BP_2"/>
    <property type="match status" value="1"/>
</dbReference>
<feature type="chain" id="PRO_5046287925" evidence="6">
    <location>
        <begin position="22"/>
        <end position="321"/>
    </location>
</feature>
<evidence type="ECO:0000256" key="5">
    <source>
        <dbReference type="ARBA" id="ARBA00022729"/>
    </source>
</evidence>
<evidence type="ECO:0000259" key="7">
    <source>
        <dbReference type="PROSITE" id="PS50983"/>
    </source>
</evidence>
<dbReference type="EMBL" id="JBHRYR010000002">
    <property type="protein sequence ID" value="MFC3852266.1"/>
    <property type="molecule type" value="Genomic_DNA"/>
</dbReference>
<dbReference type="Proteomes" id="UP001595617">
    <property type="component" value="Unassembled WGS sequence"/>
</dbReference>
<dbReference type="Gene3D" id="3.40.50.1980">
    <property type="entry name" value="Nitrogenase molybdenum iron protein domain"/>
    <property type="match status" value="2"/>
</dbReference>
<dbReference type="SUPFAM" id="SSF53807">
    <property type="entry name" value="Helical backbone' metal receptor"/>
    <property type="match status" value="1"/>
</dbReference>
<name>A0ABV7ZVS9_9GAMM</name>
<evidence type="ECO:0000256" key="1">
    <source>
        <dbReference type="ARBA" id="ARBA00004196"/>
    </source>
</evidence>
<dbReference type="InterPro" id="IPR051313">
    <property type="entry name" value="Bact_iron-sidero_bind"/>
</dbReference>
<comment type="caution">
    <text evidence="8">The sequence shown here is derived from an EMBL/GenBank/DDBJ whole genome shotgun (WGS) entry which is preliminary data.</text>
</comment>
<dbReference type="RefSeq" id="WP_380694232.1">
    <property type="nucleotide sequence ID" value="NZ_JBHRYR010000002.1"/>
</dbReference>
<protein>
    <submittedName>
        <fullName evidence="8">ABC transporter substrate-binding protein</fullName>
    </submittedName>
</protein>
<organism evidence="8 9">
    <name type="scientific">Saccharospirillum mangrovi</name>
    <dbReference type="NCBI Taxonomy" id="2161747"/>
    <lineage>
        <taxon>Bacteria</taxon>
        <taxon>Pseudomonadati</taxon>
        <taxon>Pseudomonadota</taxon>
        <taxon>Gammaproteobacteria</taxon>
        <taxon>Oceanospirillales</taxon>
        <taxon>Saccharospirillaceae</taxon>
        <taxon>Saccharospirillum</taxon>
    </lineage>
</organism>
<comment type="subcellular location">
    <subcellularLocation>
        <location evidence="1">Cell envelope</location>
    </subcellularLocation>
</comment>
<reference evidence="9" key="1">
    <citation type="journal article" date="2019" name="Int. J. Syst. Evol. Microbiol.">
        <title>The Global Catalogue of Microorganisms (GCM) 10K type strain sequencing project: providing services to taxonomists for standard genome sequencing and annotation.</title>
        <authorList>
            <consortium name="The Broad Institute Genomics Platform"/>
            <consortium name="The Broad Institute Genome Sequencing Center for Infectious Disease"/>
            <person name="Wu L."/>
            <person name="Ma J."/>
        </authorList>
    </citation>
    <scope>NUCLEOTIDE SEQUENCE [LARGE SCALE GENOMIC DNA]</scope>
    <source>
        <strain evidence="9">IBRC 10765</strain>
    </source>
</reference>
<feature type="domain" description="Fe/B12 periplasmic-binding" evidence="7">
    <location>
        <begin position="47"/>
        <end position="313"/>
    </location>
</feature>
<keyword evidence="3" id="KW-0813">Transport</keyword>
<keyword evidence="5 6" id="KW-0732">Signal</keyword>
<dbReference type="PANTHER" id="PTHR30532">
    <property type="entry name" value="IRON III DICITRATE-BINDING PERIPLASMIC PROTEIN"/>
    <property type="match status" value="1"/>
</dbReference>
<sequence length="321" mass="35433">MKYALWITLMSSLIFATPVWAQDCTEGYRLFAHAAGEDCIPVNPQRIVTLQDQNGLLPLMELGVQPIASAGHINGNGEQVYRRMQGYDTSGVTFIGTYREPDFEAVAAQQPDLIIASPWPAEAYEMYSKIAPTIVIDMFSNDLEVALYQFADAVNRTERAQSLEAELQQKVAELRATLGDRLDSTTLSIIAPEYQGDGFYAVEPTQAFGAIRRALDPVMSPPERTWAIDRNAKSIESLGEHTADVMFLITYDADQSGNSTSFDDFVSRPLVCALPVYRAGQFYPLNGGEMVGSAWGKIMNGLDQIAEVLLQDDLNRDLVAE</sequence>